<protein>
    <recommendedName>
        <fullName evidence="3">Lipoprotein SmpA/OmlA domain-containing protein</fullName>
    </recommendedName>
</protein>
<dbReference type="PROSITE" id="PS51257">
    <property type="entry name" value="PROKAR_LIPOPROTEIN"/>
    <property type="match status" value="1"/>
</dbReference>
<comment type="caution">
    <text evidence="1">The sequence shown here is derived from an EMBL/GenBank/DDBJ whole genome shotgun (WGS) entry which is preliminary data.</text>
</comment>
<sequence>MKTQKRKEKLIHAIAALVMAITLSSCVTMGMSSSRVQMTGRIHQGQTYQEVTSIMKKEPNYRRFTEDGLEQWEYHKNFDLAGNYDVILIGFRDGRVVSMDSFRYTPPTIEVNKQ</sequence>
<evidence type="ECO:0008006" key="3">
    <source>
        <dbReference type="Google" id="ProtNLM"/>
    </source>
</evidence>
<gene>
    <name evidence="1" type="ORF">HMPREF0645_0564</name>
</gene>
<name>D1PUC9_9BACT</name>
<evidence type="ECO:0000313" key="2">
    <source>
        <dbReference type="Proteomes" id="UP000003160"/>
    </source>
</evidence>
<dbReference type="Proteomes" id="UP000003160">
    <property type="component" value="Unassembled WGS sequence"/>
</dbReference>
<reference evidence="1 2" key="1">
    <citation type="submission" date="2009-10" db="EMBL/GenBank/DDBJ databases">
        <authorList>
            <person name="Qin X."/>
            <person name="Bachman B."/>
            <person name="Battles P."/>
            <person name="Bell A."/>
            <person name="Bess C."/>
            <person name="Bickham C."/>
            <person name="Chaboub L."/>
            <person name="Chen D."/>
            <person name="Coyle M."/>
            <person name="Deiros D.R."/>
            <person name="Dinh H."/>
            <person name="Forbes L."/>
            <person name="Fowler G."/>
            <person name="Francisco L."/>
            <person name="Fu Q."/>
            <person name="Gubbala S."/>
            <person name="Hale W."/>
            <person name="Han Y."/>
            <person name="Hemphill L."/>
            <person name="Highlander S.K."/>
            <person name="Hirani K."/>
            <person name="Hogues M."/>
            <person name="Jackson L."/>
            <person name="Jakkamsetti A."/>
            <person name="Javaid M."/>
            <person name="Jiang H."/>
            <person name="Korchina V."/>
            <person name="Kovar C."/>
            <person name="Lara F."/>
            <person name="Lee S."/>
            <person name="Mata R."/>
            <person name="Mathew T."/>
            <person name="Moen C."/>
            <person name="Morales K."/>
            <person name="Munidasa M."/>
            <person name="Nazareth L."/>
            <person name="Ngo R."/>
            <person name="Nguyen L."/>
            <person name="Okwuonu G."/>
            <person name="Ongeri F."/>
            <person name="Patil S."/>
            <person name="Petrosino J."/>
            <person name="Pham C."/>
            <person name="Pham P."/>
            <person name="Pu L.-L."/>
            <person name="Puazo M."/>
            <person name="Raj R."/>
            <person name="Reid J."/>
            <person name="Rouhana J."/>
            <person name="Saada N."/>
            <person name="Shang Y."/>
            <person name="Simmons D."/>
            <person name="Thornton R."/>
            <person name="Warren J."/>
            <person name="Weissenberger G."/>
            <person name="Zhang J."/>
            <person name="Zhang L."/>
            <person name="Zhou C."/>
            <person name="Zhu D."/>
            <person name="Muzny D."/>
            <person name="Worley K."/>
            <person name="Gibbs R."/>
        </authorList>
    </citation>
    <scope>NUCLEOTIDE SEQUENCE [LARGE SCALE GENOMIC DNA]</scope>
    <source>
        <strain evidence="1 2">DSM 17361</strain>
    </source>
</reference>
<proteinExistence type="predicted"/>
<dbReference type="AlphaFoldDB" id="D1PUC9"/>
<dbReference type="EMBL" id="ACKS01000025">
    <property type="protein sequence ID" value="EFA45041.1"/>
    <property type="molecule type" value="Genomic_DNA"/>
</dbReference>
<evidence type="ECO:0000313" key="1">
    <source>
        <dbReference type="EMBL" id="EFA45041.1"/>
    </source>
</evidence>
<dbReference type="RefSeq" id="WP_007174912.1">
    <property type="nucleotide sequence ID" value="NZ_GG704782.1"/>
</dbReference>
<dbReference type="HOGENOM" id="CLU_170333_0_0_10"/>
<organism evidence="1 2">
    <name type="scientific">Hallella bergensis DSM 17361</name>
    <dbReference type="NCBI Taxonomy" id="585502"/>
    <lineage>
        <taxon>Bacteria</taxon>
        <taxon>Pseudomonadati</taxon>
        <taxon>Bacteroidota</taxon>
        <taxon>Bacteroidia</taxon>
        <taxon>Bacteroidales</taxon>
        <taxon>Prevotellaceae</taxon>
        <taxon>Hallella</taxon>
    </lineage>
</organism>
<dbReference type="eggNOG" id="COG2913">
    <property type="taxonomic scope" value="Bacteria"/>
</dbReference>
<keyword evidence="2" id="KW-1185">Reference proteome</keyword>
<accession>D1PUC9</accession>